<proteinExistence type="predicted"/>
<gene>
    <name evidence="3" type="primary">8028388</name>
    <name evidence="2" type="ORF">IscW_ISCW003170</name>
</gene>
<dbReference type="VEuPathDB" id="VectorBase:ISCW003170"/>
<evidence type="ECO:0000313" key="4">
    <source>
        <dbReference type="Proteomes" id="UP000001555"/>
    </source>
</evidence>
<dbReference type="PANTHER" id="PTHR11360:SF303">
    <property type="entry name" value="MAJOR FACILITATOR SUPERFAMILY (MFS) PROFILE DOMAIN-CONTAINING PROTEIN"/>
    <property type="match status" value="1"/>
</dbReference>
<evidence type="ECO:0000313" key="2">
    <source>
        <dbReference type="EMBL" id="EEC04731.1"/>
    </source>
</evidence>
<name>B7PDQ9_IXOSC</name>
<reference evidence="3" key="2">
    <citation type="submission" date="2020-05" db="UniProtKB">
        <authorList>
            <consortium name="EnsemblMetazoa"/>
        </authorList>
    </citation>
    <scope>IDENTIFICATION</scope>
    <source>
        <strain evidence="3">wikel</strain>
    </source>
</reference>
<feature type="transmembrane region" description="Helical" evidence="1">
    <location>
        <begin position="50"/>
        <end position="70"/>
    </location>
</feature>
<dbReference type="PaxDb" id="6945-B7PDQ9"/>
<dbReference type="SUPFAM" id="SSF103473">
    <property type="entry name" value="MFS general substrate transporter"/>
    <property type="match status" value="1"/>
</dbReference>
<dbReference type="EnsemblMetazoa" id="ISCW003170-RA">
    <property type="protein sequence ID" value="ISCW003170-PA"/>
    <property type="gene ID" value="ISCW003170"/>
</dbReference>
<feature type="non-terminal residue" evidence="2">
    <location>
        <position position="1"/>
    </location>
</feature>
<dbReference type="VEuPathDB" id="VectorBase:ISCI003170"/>
<accession>B7PDQ9</accession>
<dbReference type="Proteomes" id="UP000001555">
    <property type="component" value="Unassembled WGS sequence"/>
</dbReference>
<keyword evidence="1" id="KW-1133">Transmembrane helix</keyword>
<dbReference type="AlphaFoldDB" id="B7PDQ9"/>
<protein>
    <submittedName>
        <fullName evidence="2 3">Monocarboxylate transporter, putative</fullName>
    </submittedName>
</protein>
<dbReference type="InterPro" id="IPR050327">
    <property type="entry name" value="Proton-linked_MCT"/>
</dbReference>
<dbReference type="HOGENOM" id="CLU_2177323_0_0_1"/>
<reference evidence="2 4" key="1">
    <citation type="submission" date="2008-03" db="EMBL/GenBank/DDBJ databases">
        <title>Annotation of Ixodes scapularis.</title>
        <authorList>
            <consortium name="Ixodes scapularis Genome Project Consortium"/>
            <person name="Caler E."/>
            <person name="Hannick L.I."/>
            <person name="Bidwell S."/>
            <person name="Joardar V."/>
            <person name="Thiagarajan M."/>
            <person name="Amedeo P."/>
            <person name="Galinsky K.J."/>
            <person name="Schobel S."/>
            <person name="Inman J."/>
            <person name="Hostetler J."/>
            <person name="Miller J."/>
            <person name="Hammond M."/>
            <person name="Megy K."/>
            <person name="Lawson D."/>
            <person name="Kodira C."/>
            <person name="Sutton G."/>
            <person name="Meyer J."/>
            <person name="Hill C.A."/>
            <person name="Birren B."/>
            <person name="Nene V."/>
            <person name="Collins F."/>
            <person name="Alarcon-Chaidez F."/>
            <person name="Wikel S."/>
            <person name="Strausberg R."/>
        </authorList>
    </citation>
    <scope>NUCLEOTIDE SEQUENCE [LARGE SCALE GENOMIC DNA]</scope>
    <source>
        <strain evidence="4">Wikel</strain>
        <strain evidence="2">Wikel colony</strain>
    </source>
</reference>
<evidence type="ECO:0000256" key="1">
    <source>
        <dbReference type="SAM" id="Phobius"/>
    </source>
</evidence>
<dbReference type="EMBL" id="ABJB010673924">
    <property type="status" value="NOT_ANNOTATED_CDS"/>
    <property type="molecule type" value="Genomic_DNA"/>
</dbReference>
<feature type="non-terminal residue" evidence="2">
    <location>
        <position position="110"/>
    </location>
</feature>
<dbReference type="Gene3D" id="1.20.1250.20">
    <property type="entry name" value="MFS general substrate transporter like domains"/>
    <property type="match status" value="1"/>
</dbReference>
<dbReference type="PANTHER" id="PTHR11360">
    <property type="entry name" value="MONOCARBOXYLATE TRANSPORTER"/>
    <property type="match status" value="1"/>
</dbReference>
<feature type="transmembrane region" description="Helical" evidence="1">
    <location>
        <begin position="12"/>
        <end position="38"/>
    </location>
</feature>
<keyword evidence="4" id="KW-1185">Reference proteome</keyword>
<dbReference type="InterPro" id="IPR036259">
    <property type="entry name" value="MFS_trans_sf"/>
</dbReference>
<keyword evidence="1" id="KW-0812">Transmembrane</keyword>
<feature type="transmembrane region" description="Helical" evidence="1">
    <location>
        <begin position="82"/>
        <end position="109"/>
    </location>
</feature>
<evidence type="ECO:0000313" key="3">
    <source>
        <dbReference type="EnsemblMetazoa" id="ISCW003170-PA"/>
    </source>
</evidence>
<organism>
    <name type="scientific">Ixodes scapularis</name>
    <name type="common">Black-legged tick</name>
    <name type="synonym">Deer tick</name>
    <dbReference type="NCBI Taxonomy" id="6945"/>
    <lineage>
        <taxon>Eukaryota</taxon>
        <taxon>Metazoa</taxon>
        <taxon>Ecdysozoa</taxon>
        <taxon>Arthropoda</taxon>
        <taxon>Chelicerata</taxon>
        <taxon>Arachnida</taxon>
        <taxon>Acari</taxon>
        <taxon>Parasitiformes</taxon>
        <taxon>Ixodida</taxon>
        <taxon>Ixodoidea</taxon>
        <taxon>Ixodidae</taxon>
        <taxon>Ixodinae</taxon>
        <taxon>Ixodes</taxon>
    </lineage>
</organism>
<dbReference type="EMBL" id="DS690925">
    <property type="protein sequence ID" value="EEC04731.1"/>
    <property type="molecule type" value="Genomic_DNA"/>
</dbReference>
<sequence>TVAMDSGRSWLVAAGCCWCNVFSYAVFRSSAVLFVNILQSMGVTREQASWPISLMGIFSCLAAAVAGILAKRIAVWKLTVSASLTGAASLAACFFVNSMPFLVLFLGLLH</sequence>
<keyword evidence="1" id="KW-0472">Membrane</keyword>